<dbReference type="EMBL" id="BOMM01000072">
    <property type="protein sequence ID" value="GIE15790.1"/>
    <property type="molecule type" value="Genomic_DNA"/>
</dbReference>
<comment type="caution">
    <text evidence="1">The sequence shown here is derived from an EMBL/GenBank/DDBJ whole genome shotgun (WGS) entry which is preliminary data.</text>
</comment>
<accession>A0A919J777</accession>
<dbReference type="Proteomes" id="UP000598174">
    <property type="component" value="Unassembled WGS sequence"/>
</dbReference>
<name>A0A919J777_9ACTN</name>
<evidence type="ECO:0000313" key="2">
    <source>
        <dbReference type="Proteomes" id="UP000598174"/>
    </source>
</evidence>
<dbReference type="SUPFAM" id="SSF81301">
    <property type="entry name" value="Nucleotidyltransferase"/>
    <property type="match status" value="1"/>
</dbReference>
<gene>
    <name evidence="1" type="ORF">Afe05nite_76300</name>
</gene>
<protein>
    <submittedName>
        <fullName evidence="1">Uncharacterized protein</fullName>
    </submittedName>
</protein>
<dbReference type="RefSeq" id="WP_203822145.1">
    <property type="nucleotide sequence ID" value="NZ_BAAABP010000034.1"/>
</dbReference>
<evidence type="ECO:0000313" key="1">
    <source>
        <dbReference type="EMBL" id="GIE15790.1"/>
    </source>
</evidence>
<keyword evidence="2" id="KW-1185">Reference proteome</keyword>
<proteinExistence type="predicted"/>
<organism evidence="1 2">
    <name type="scientific">Paractinoplanes ferrugineus</name>
    <dbReference type="NCBI Taxonomy" id="113564"/>
    <lineage>
        <taxon>Bacteria</taxon>
        <taxon>Bacillati</taxon>
        <taxon>Actinomycetota</taxon>
        <taxon>Actinomycetes</taxon>
        <taxon>Micromonosporales</taxon>
        <taxon>Micromonosporaceae</taxon>
        <taxon>Paractinoplanes</taxon>
    </lineage>
</organism>
<reference evidence="1" key="1">
    <citation type="submission" date="2021-01" db="EMBL/GenBank/DDBJ databases">
        <title>Whole genome shotgun sequence of Actinoplanes ferrugineus NBRC 15555.</title>
        <authorList>
            <person name="Komaki H."/>
            <person name="Tamura T."/>
        </authorList>
    </citation>
    <scope>NUCLEOTIDE SEQUENCE</scope>
    <source>
        <strain evidence="1">NBRC 15555</strain>
    </source>
</reference>
<dbReference type="AlphaFoldDB" id="A0A919J777"/>
<dbReference type="InterPro" id="IPR043519">
    <property type="entry name" value="NT_sf"/>
</dbReference>
<sequence length="122" mass="13697">MQLPVKDFVIAGSGPLFVRGWISDPHDLDIVARGSAWQMSKALGAVQKAPYSTTQHVQLFDGNLEVLDGWFPEIWPVDELINTADIIDGIRFMALNVVLETKLMMGRERDLEHVEVLHAHGY</sequence>